<gene>
    <name evidence="8" type="ORF">C3L33_04422</name>
</gene>
<dbReference type="AlphaFoldDB" id="A0A6A4M5E8"/>
<evidence type="ECO:0000256" key="3">
    <source>
        <dbReference type="ARBA" id="ARBA00022448"/>
    </source>
</evidence>
<dbReference type="InterPro" id="IPR037930">
    <property type="entry name" value="Tom40"/>
</dbReference>
<dbReference type="InterPro" id="IPR027246">
    <property type="entry name" value="Porin_Euk/Tom40"/>
</dbReference>
<keyword evidence="3" id="KW-0813">Transport</keyword>
<dbReference type="GO" id="GO:0030150">
    <property type="term" value="P:protein import into mitochondrial matrix"/>
    <property type="evidence" value="ECO:0007669"/>
    <property type="project" value="InterPro"/>
</dbReference>
<evidence type="ECO:0000256" key="6">
    <source>
        <dbReference type="ARBA" id="ARBA00022787"/>
    </source>
</evidence>
<name>A0A6A4M5E8_9ERIC</name>
<feature type="non-terminal residue" evidence="8">
    <location>
        <position position="1"/>
    </location>
</feature>
<proteinExistence type="predicted"/>
<dbReference type="Proteomes" id="UP000428333">
    <property type="component" value="Linkage Group LG03"/>
</dbReference>
<dbReference type="GO" id="GO:0008320">
    <property type="term" value="F:protein transmembrane transporter activity"/>
    <property type="evidence" value="ECO:0007669"/>
    <property type="project" value="InterPro"/>
</dbReference>
<evidence type="ECO:0000256" key="2">
    <source>
        <dbReference type="ARBA" id="ARBA00004294"/>
    </source>
</evidence>
<evidence type="ECO:0000313" key="8">
    <source>
        <dbReference type="EMBL" id="KAE9463721.1"/>
    </source>
</evidence>
<dbReference type="PANTHER" id="PTHR10802">
    <property type="entry name" value="MITOCHONDRIAL IMPORT RECEPTOR SUBUNIT TOM40"/>
    <property type="match status" value="1"/>
</dbReference>
<dbReference type="OrthoDB" id="19656at2759"/>
<keyword evidence="9" id="KW-1185">Reference proteome</keyword>
<evidence type="ECO:0000256" key="1">
    <source>
        <dbReference type="ARBA" id="ARBA00004141"/>
    </source>
</evidence>
<sequence length="241" mass="27298">MATAVPPAATMPPAKPTVIQPEKVDYLNLPCPIPYEEIHREAMMSLKPEIFEGLRFDFTKGLNQKFSLSHSVLMGPTEVPSQSGEVIKIPTSHYEFGANFIDPKLMLFGRIMTDGRLNARVKCDLSENLILKANAQVINRHMLDAFLYFLVFVLRDYCVLVSYRSDHFVFLFQLSNEPHMSHGMANFDYKGKDYRTQFQLGNGALFGANYIQVQISSSLSLPPPSLSQSWPTGDGYRYNYL</sequence>
<evidence type="ECO:0000256" key="5">
    <source>
        <dbReference type="ARBA" id="ARBA00022692"/>
    </source>
</evidence>
<evidence type="ECO:0000256" key="4">
    <source>
        <dbReference type="ARBA" id="ARBA00022452"/>
    </source>
</evidence>
<organism evidence="8 9">
    <name type="scientific">Rhododendron williamsianum</name>
    <dbReference type="NCBI Taxonomy" id="262921"/>
    <lineage>
        <taxon>Eukaryota</taxon>
        <taxon>Viridiplantae</taxon>
        <taxon>Streptophyta</taxon>
        <taxon>Embryophyta</taxon>
        <taxon>Tracheophyta</taxon>
        <taxon>Spermatophyta</taxon>
        <taxon>Magnoliopsida</taxon>
        <taxon>eudicotyledons</taxon>
        <taxon>Gunneridae</taxon>
        <taxon>Pentapetalae</taxon>
        <taxon>asterids</taxon>
        <taxon>Ericales</taxon>
        <taxon>Ericaceae</taxon>
        <taxon>Ericoideae</taxon>
        <taxon>Rhodoreae</taxon>
        <taxon>Rhododendron</taxon>
    </lineage>
</organism>
<comment type="caution">
    <text evidence="8">The sequence shown here is derived from an EMBL/GenBank/DDBJ whole genome shotgun (WGS) entry which is preliminary data.</text>
</comment>
<keyword evidence="5" id="KW-0812">Transmembrane</keyword>
<evidence type="ECO:0000313" key="9">
    <source>
        <dbReference type="Proteomes" id="UP000428333"/>
    </source>
</evidence>
<accession>A0A6A4M5E8</accession>
<comment type="subcellular location">
    <subcellularLocation>
        <location evidence="1">Membrane</location>
        <topology evidence="1">Multi-pass membrane protein</topology>
    </subcellularLocation>
    <subcellularLocation>
        <location evidence="2">Mitochondrion outer membrane</location>
    </subcellularLocation>
</comment>
<dbReference type="GO" id="GO:0005741">
    <property type="term" value="C:mitochondrial outer membrane"/>
    <property type="evidence" value="ECO:0007669"/>
    <property type="project" value="UniProtKB-SubCell"/>
</dbReference>
<evidence type="ECO:0000256" key="7">
    <source>
        <dbReference type="ARBA" id="ARBA00023136"/>
    </source>
</evidence>
<dbReference type="Pfam" id="PF01459">
    <property type="entry name" value="Porin_3"/>
    <property type="match status" value="1"/>
</dbReference>
<keyword evidence="7" id="KW-0472">Membrane</keyword>
<keyword evidence="6" id="KW-0496">Mitochondrion</keyword>
<protein>
    <submittedName>
        <fullName evidence="8">Uncharacterized protein</fullName>
    </submittedName>
</protein>
<keyword evidence="6" id="KW-1000">Mitochondrion outer membrane</keyword>
<reference evidence="8 9" key="1">
    <citation type="journal article" date="2019" name="Genome Biol. Evol.">
        <title>The Rhododendron genome and chromosomal organization provide insight into shared whole-genome duplications across the heath family (Ericaceae).</title>
        <authorList>
            <person name="Soza V.L."/>
            <person name="Lindsley D."/>
            <person name="Waalkes A."/>
            <person name="Ramage E."/>
            <person name="Patwardhan R.P."/>
            <person name="Burton J.N."/>
            <person name="Adey A."/>
            <person name="Kumar A."/>
            <person name="Qiu R."/>
            <person name="Shendure J."/>
            <person name="Hall B."/>
        </authorList>
    </citation>
    <scope>NUCLEOTIDE SEQUENCE [LARGE SCALE GENOMIC DNA]</scope>
    <source>
        <strain evidence="8">RSF 1966-606</strain>
    </source>
</reference>
<keyword evidence="4" id="KW-1134">Transmembrane beta strand</keyword>
<dbReference type="EMBL" id="QEFC01000555">
    <property type="protein sequence ID" value="KAE9463721.1"/>
    <property type="molecule type" value="Genomic_DNA"/>
</dbReference>